<sequence>MKKSLYIDYTIRLMSIPYPPFGVTVREYRRPTVPPLHRDNRMLLKQQTPQQHYVQNSNCSVVIERSNR</sequence>
<keyword evidence="2" id="KW-1185">Reference proteome</keyword>
<organism evidence="1 2">
    <name type="scientific">Allacma fusca</name>
    <dbReference type="NCBI Taxonomy" id="39272"/>
    <lineage>
        <taxon>Eukaryota</taxon>
        <taxon>Metazoa</taxon>
        <taxon>Ecdysozoa</taxon>
        <taxon>Arthropoda</taxon>
        <taxon>Hexapoda</taxon>
        <taxon>Collembola</taxon>
        <taxon>Symphypleona</taxon>
        <taxon>Sminthuridae</taxon>
        <taxon>Allacma</taxon>
    </lineage>
</organism>
<comment type="caution">
    <text evidence="1">The sequence shown here is derived from an EMBL/GenBank/DDBJ whole genome shotgun (WGS) entry which is preliminary data.</text>
</comment>
<dbReference type="Proteomes" id="UP000708208">
    <property type="component" value="Unassembled WGS sequence"/>
</dbReference>
<gene>
    <name evidence="1" type="ORF">AFUS01_LOCUS12822</name>
</gene>
<evidence type="ECO:0000313" key="1">
    <source>
        <dbReference type="EMBL" id="CAG7723756.1"/>
    </source>
</evidence>
<evidence type="ECO:0000313" key="2">
    <source>
        <dbReference type="Proteomes" id="UP000708208"/>
    </source>
</evidence>
<dbReference type="AlphaFoldDB" id="A0A8J2JT24"/>
<reference evidence="1" key="1">
    <citation type="submission" date="2021-06" db="EMBL/GenBank/DDBJ databases">
        <authorList>
            <person name="Hodson N. C."/>
            <person name="Mongue J. A."/>
            <person name="Jaron S. K."/>
        </authorList>
    </citation>
    <scope>NUCLEOTIDE SEQUENCE</scope>
</reference>
<proteinExistence type="predicted"/>
<protein>
    <submittedName>
        <fullName evidence="1">Uncharacterized protein</fullName>
    </submittedName>
</protein>
<name>A0A8J2JT24_9HEXA</name>
<accession>A0A8J2JT24</accession>
<dbReference type="EMBL" id="CAJVCH010102291">
    <property type="protein sequence ID" value="CAG7723756.1"/>
    <property type="molecule type" value="Genomic_DNA"/>
</dbReference>